<comment type="caution">
    <text evidence="1">The sequence shown here is derived from an EMBL/GenBank/DDBJ whole genome shotgun (WGS) entry which is preliminary data.</text>
</comment>
<dbReference type="OrthoDB" id="5429770at2759"/>
<gene>
    <name evidence="1" type="ORF">PDIGIT_LOCUS14376</name>
</gene>
<keyword evidence="2" id="KW-1185">Reference proteome</keyword>
<proteinExistence type="predicted"/>
<reference evidence="1" key="1">
    <citation type="submission" date="2023-01" db="EMBL/GenBank/DDBJ databases">
        <authorList>
            <person name="Van Ghelder C."/>
            <person name="Rancurel C."/>
        </authorList>
    </citation>
    <scope>NUCLEOTIDE SEQUENCE</scope>
    <source>
        <strain evidence="1">CNCM I-4278</strain>
    </source>
</reference>
<accession>A0A9W4UQL8</accession>
<dbReference type="PANTHER" id="PTHR38791:SF1">
    <property type="entry name" value="TRANSCRIPTION FACTOR, PUTATIVE-RELATED"/>
    <property type="match status" value="1"/>
</dbReference>
<evidence type="ECO:0000313" key="1">
    <source>
        <dbReference type="EMBL" id="CAI6341183.1"/>
    </source>
</evidence>
<dbReference type="Proteomes" id="UP001152607">
    <property type="component" value="Unassembled WGS sequence"/>
</dbReference>
<dbReference type="EMBL" id="CAOQHR010000011">
    <property type="protein sequence ID" value="CAI6341183.1"/>
    <property type="molecule type" value="Genomic_DNA"/>
</dbReference>
<dbReference type="InterPro" id="IPR053175">
    <property type="entry name" value="DHMBA_Reg_Transcription_Factor"/>
</dbReference>
<sequence>MRIFALCSLRVVTHRSKSPVKQPFLVKQSPSEAYRARPLMPWCIGGGHQKHAKDVETENSVLESQCDFQRPNCNSCLRAGARCHGYRDTESLRIEDETQAICSKPKNSREKTAGSCRAKKFDLNHIPLDLQVQARELFFQYFIRDFGRSWDFIYPYLNSQDTPEHVNLSIDAASLAFLSHHVTSLSAQSLGRSKYITALRKTNIALRTNMARDQSVLDSTLLLDLFEKIVNPRGVSDRTQRAHIEGSLALVKLRGLKNFTDSTGLKVLHRLSINVMIGCISQNCPLPPEIFEIRRHLSRFVDTTDPKFRSVGVIFDIVSPGDTIKQDLLSPPEKIRRCTWLDQQLEIISLEAAPAWTYERIVIPVGNTSQRILDNYYDVYNSRMTTQMWNALRASRILLCEEIEECSSTCQDDESMLLSQRATTASGLMISEICASVPQMTHCEGAAKSKLPSDIDVSQTSHGHTLSHFLDNYILLYALYVAGWSRSCQPRQREWIIAQLIHVGEHFRMKEAALVASILQDQTKNSMSERPRPWDVYRLLGSYAFAA</sequence>
<organism evidence="1 2">
    <name type="scientific">Periconia digitata</name>
    <dbReference type="NCBI Taxonomy" id="1303443"/>
    <lineage>
        <taxon>Eukaryota</taxon>
        <taxon>Fungi</taxon>
        <taxon>Dikarya</taxon>
        <taxon>Ascomycota</taxon>
        <taxon>Pezizomycotina</taxon>
        <taxon>Dothideomycetes</taxon>
        <taxon>Pleosporomycetidae</taxon>
        <taxon>Pleosporales</taxon>
        <taxon>Massarineae</taxon>
        <taxon>Periconiaceae</taxon>
        <taxon>Periconia</taxon>
    </lineage>
</organism>
<evidence type="ECO:0000313" key="2">
    <source>
        <dbReference type="Proteomes" id="UP001152607"/>
    </source>
</evidence>
<protein>
    <recommendedName>
        <fullName evidence="3">Zn(2)-C6 fungal-type domain-containing protein</fullName>
    </recommendedName>
</protein>
<name>A0A9W4UQL8_9PLEO</name>
<evidence type="ECO:0008006" key="3">
    <source>
        <dbReference type="Google" id="ProtNLM"/>
    </source>
</evidence>
<dbReference type="PANTHER" id="PTHR38791">
    <property type="entry name" value="ZN(II)2CYS6 TRANSCRIPTION FACTOR (EUROFUNG)-RELATED-RELATED"/>
    <property type="match status" value="1"/>
</dbReference>
<dbReference type="AlphaFoldDB" id="A0A9W4UQL8"/>